<protein>
    <recommendedName>
        <fullName evidence="7">Transcription initiation factor IIF subunit alpha</fullName>
    </recommendedName>
</protein>
<keyword evidence="4 7" id="KW-0238">DNA-binding</keyword>
<evidence type="ECO:0000256" key="6">
    <source>
        <dbReference type="ARBA" id="ARBA00023242"/>
    </source>
</evidence>
<keyword evidence="9" id="KW-0648">Protein biosynthesis</keyword>
<keyword evidence="3 7" id="KW-0805">Transcription regulation</keyword>
<comment type="subcellular location">
    <subcellularLocation>
        <location evidence="1 7">Nucleus</location>
    </subcellularLocation>
</comment>
<evidence type="ECO:0000256" key="2">
    <source>
        <dbReference type="ARBA" id="ARBA00005249"/>
    </source>
</evidence>
<dbReference type="PANTHER" id="PTHR13011:SF0">
    <property type="entry name" value="GENERAL TRANSCRIPTION FACTOR IIF SUBUNIT 1"/>
    <property type="match status" value="1"/>
</dbReference>
<reference evidence="9 10" key="1">
    <citation type="submission" date="2018-06" db="EMBL/GenBank/DDBJ databases">
        <title>Whole genome sequencing of Candida tropicalis (genome annotated by CSBL at Korea University).</title>
        <authorList>
            <person name="Ahn J."/>
        </authorList>
    </citation>
    <scope>NUCLEOTIDE SEQUENCE [LARGE SCALE GENOMIC DNA]</scope>
    <source>
        <strain evidence="9 10">ATCC 20962</strain>
    </source>
</reference>
<evidence type="ECO:0000256" key="5">
    <source>
        <dbReference type="ARBA" id="ARBA00023163"/>
    </source>
</evidence>
<feature type="region of interest" description="Disordered" evidence="8">
    <location>
        <begin position="1"/>
        <end position="44"/>
    </location>
</feature>
<comment type="caution">
    <text evidence="9">The sequence shown here is derived from an EMBL/GenBank/DDBJ whole genome shotgun (WGS) entry which is preliminary data.</text>
</comment>
<dbReference type="InterPro" id="IPR011039">
    <property type="entry name" value="TFIIF_interaction"/>
</dbReference>
<keyword evidence="5 7" id="KW-0804">Transcription</keyword>
<keyword evidence="6 7" id="KW-0539">Nucleus</keyword>
<dbReference type="PANTHER" id="PTHR13011">
    <property type="entry name" value="TFIIF-ALPHA"/>
    <property type="match status" value="1"/>
</dbReference>
<evidence type="ECO:0000256" key="4">
    <source>
        <dbReference type="ARBA" id="ARBA00023125"/>
    </source>
</evidence>
<proteinExistence type="inferred from homology"/>
<evidence type="ECO:0000256" key="3">
    <source>
        <dbReference type="ARBA" id="ARBA00023015"/>
    </source>
</evidence>
<dbReference type="GO" id="GO:0032968">
    <property type="term" value="P:positive regulation of transcription elongation by RNA polymerase II"/>
    <property type="evidence" value="ECO:0007669"/>
    <property type="project" value="InterPro"/>
</dbReference>
<sequence>MSQPEPELKKEVTVKKEEGSSSASTASPSKPQPQQQKELEWQTIPLKSCTKEEVDDIRFHIMKFATKQDVDIIKDFTKPVRLHRKDPRTCISFNETRIGATKKRTRNGQIGETKRTRRGGKVDAADEEAKKKKQEEIAAKIAPEKPSGKNRRICHKLLQMEVQERIERTCSKGKRDKSISWMRKEEVTIRRALPWVVEDYDGKNVYVGNYEAGSTEQQHVLFVFDKDGFKMIPAEKVYRFTPRNRYATLTLEEAEAKMERNSSVPRWLMKHMEDKSITEGTPDQRFRYNSPAMNGSIIANHSSGRGKMRTVLGGSGSGNDRDRTTTT</sequence>
<dbReference type="AlphaFoldDB" id="A0A367Y152"/>
<gene>
    <name evidence="9" type="primary">tfg1</name>
    <name evidence="9" type="ORF">Cantr_07284</name>
</gene>
<feature type="compositionally biased region" description="Basic and acidic residues" evidence="8">
    <location>
        <begin position="120"/>
        <end position="131"/>
    </location>
</feature>
<dbReference type="Proteomes" id="UP000253472">
    <property type="component" value="Unassembled WGS sequence"/>
</dbReference>
<dbReference type="Pfam" id="PF05793">
    <property type="entry name" value="TFIIF_alpha"/>
    <property type="match status" value="1"/>
</dbReference>
<dbReference type="GO" id="GO:0006367">
    <property type="term" value="P:transcription initiation at RNA polymerase II promoter"/>
    <property type="evidence" value="ECO:0007669"/>
    <property type="project" value="InterPro"/>
</dbReference>
<comment type="similarity">
    <text evidence="2 7">Belongs to the TFIIF alpha subunit family.</text>
</comment>
<dbReference type="OrthoDB" id="76676at2759"/>
<feature type="compositionally biased region" description="Low complexity" evidence="8">
    <location>
        <begin position="20"/>
        <end position="36"/>
    </location>
</feature>
<accession>A0A367Y152</accession>
<feature type="region of interest" description="Disordered" evidence="8">
    <location>
        <begin position="297"/>
        <end position="327"/>
    </location>
</feature>
<dbReference type="GO" id="GO:0005674">
    <property type="term" value="C:transcription factor TFIIF complex"/>
    <property type="evidence" value="ECO:0007669"/>
    <property type="project" value="TreeGrafter"/>
</dbReference>
<name>A0A367Y152_9ASCO</name>
<evidence type="ECO:0000256" key="1">
    <source>
        <dbReference type="ARBA" id="ARBA00004123"/>
    </source>
</evidence>
<dbReference type="GO" id="GO:0003743">
    <property type="term" value="F:translation initiation factor activity"/>
    <property type="evidence" value="ECO:0007669"/>
    <property type="project" value="UniProtKB-KW"/>
</dbReference>
<evidence type="ECO:0000256" key="7">
    <source>
        <dbReference type="RuleBase" id="RU366044"/>
    </source>
</evidence>
<dbReference type="GO" id="GO:0001096">
    <property type="term" value="F:TFIIF-class transcription factor complex binding"/>
    <property type="evidence" value="ECO:0007669"/>
    <property type="project" value="TreeGrafter"/>
</dbReference>
<evidence type="ECO:0000313" key="10">
    <source>
        <dbReference type="Proteomes" id="UP000253472"/>
    </source>
</evidence>
<evidence type="ECO:0000256" key="8">
    <source>
        <dbReference type="SAM" id="MobiDB-lite"/>
    </source>
</evidence>
<dbReference type="EMBL" id="QLNQ01000027">
    <property type="protein sequence ID" value="RCK59615.1"/>
    <property type="molecule type" value="Genomic_DNA"/>
</dbReference>
<organism evidence="9 10">
    <name type="scientific">Candida viswanathii</name>
    <dbReference type="NCBI Taxonomy" id="5486"/>
    <lineage>
        <taxon>Eukaryota</taxon>
        <taxon>Fungi</taxon>
        <taxon>Dikarya</taxon>
        <taxon>Ascomycota</taxon>
        <taxon>Saccharomycotina</taxon>
        <taxon>Pichiomycetes</taxon>
        <taxon>Debaryomycetaceae</taxon>
        <taxon>Candida/Lodderomyces clade</taxon>
        <taxon>Candida</taxon>
    </lineage>
</organism>
<feature type="compositionally biased region" description="Basic and acidic residues" evidence="8">
    <location>
        <begin position="1"/>
        <end position="19"/>
    </location>
</feature>
<dbReference type="SUPFAM" id="SSF50916">
    <property type="entry name" value="Rap30/74 interaction domains"/>
    <property type="match status" value="1"/>
</dbReference>
<comment type="function">
    <text evidence="7">TFIIF is a general transcription initiation factor that binds to RNA polymerase II and helps to recruit it to the initiation complex in collaboration with TFIIB. It promotes transcription elongation.</text>
</comment>
<keyword evidence="9" id="KW-0396">Initiation factor</keyword>
<dbReference type="InterPro" id="IPR008851">
    <property type="entry name" value="TFIIF-alpha"/>
</dbReference>
<dbReference type="GO" id="GO:0003677">
    <property type="term" value="F:DNA binding"/>
    <property type="evidence" value="ECO:0007669"/>
    <property type="project" value="UniProtKB-KW"/>
</dbReference>
<dbReference type="STRING" id="5486.A0A367Y152"/>
<evidence type="ECO:0000313" key="9">
    <source>
        <dbReference type="EMBL" id="RCK59615.1"/>
    </source>
</evidence>
<dbReference type="GO" id="GO:0016251">
    <property type="term" value="F:RNA polymerase II general transcription initiation factor activity"/>
    <property type="evidence" value="ECO:0007669"/>
    <property type="project" value="TreeGrafter"/>
</dbReference>
<keyword evidence="10" id="KW-1185">Reference proteome</keyword>
<feature type="region of interest" description="Disordered" evidence="8">
    <location>
        <begin position="103"/>
        <end position="131"/>
    </location>
</feature>